<evidence type="ECO:0000256" key="1">
    <source>
        <dbReference type="SAM" id="MobiDB-lite"/>
    </source>
</evidence>
<feature type="region of interest" description="Disordered" evidence="1">
    <location>
        <begin position="1"/>
        <end position="61"/>
    </location>
</feature>
<reference evidence="2 3" key="1">
    <citation type="journal article" date="2023" name="Plants (Basel)">
        <title>Bridging the Gap: Combining Genomics and Transcriptomics Approaches to Understand Stylosanthes scabra, an Orphan Legume from the Brazilian Caatinga.</title>
        <authorList>
            <person name="Ferreira-Neto J.R.C."/>
            <person name="da Silva M.D."/>
            <person name="Binneck E."/>
            <person name="de Melo N.F."/>
            <person name="da Silva R.H."/>
            <person name="de Melo A.L.T.M."/>
            <person name="Pandolfi V."/>
            <person name="Bustamante F.O."/>
            <person name="Brasileiro-Vidal A.C."/>
            <person name="Benko-Iseppon A.M."/>
        </authorList>
    </citation>
    <scope>NUCLEOTIDE SEQUENCE [LARGE SCALE GENOMIC DNA]</scope>
    <source>
        <tissue evidence="2">Leaves</tissue>
    </source>
</reference>
<evidence type="ECO:0000313" key="2">
    <source>
        <dbReference type="EMBL" id="MED6215599.1"/>
    </source>
</evidence>
<gene>
    <name evidence="2" type="ORF">PIB30_115302</name>
</gene>
<proteinExistence type="predicted"/>
<organism evidence="2 3">
    <name type="scientific">Stylosanthes scabra</name>
    <dbReference type="NCBI Taxonomy" id="79078"/>
    <lineage>
        <taxon>Eukaryota</taxon>
        <taxon>Viridiplantae</taxon>
        <taxon>Streptophyta</taxon>
        <taxon>Embryophyta</taxon>
        <taxon>Tracheophyta</taxon>
        <taxon>Spermatophyta</taxon>
        <taxon>Magnoliopsida</taxon>
        <taxon>eudicotyledons</taxon>
        <taxon>Gunneridae</taxon>
        <taxon>Pentapetalae</taxon>
        <taxon>rosids</taxon>
        <taxon>fabids</taxon>
        <taxon>Fabales</taxon>
        <taxon>Fabaceae</taxon>
        <taxon>Papilionoideae</taxon>
        <taxon>50 kb inversion clade</taxon>
        <taxon>dalbergioids sensu lato</taxon>
        <taxon>Dalbergieae</taxon>
        <taxon>Pterocarpus clade</taxon>
        <taxon>Stylosanthes</taxon>
    </lineage>
</organism>
<feature type="non-terminal residue" evidence="2">
    <location>
        <position position="1"/>
    </location>
</feature>
<keyword evidence="3" id="KW-1185">Reference proteome</keyword>
<comment type="caution">
    <text evidence="2">The sequence shown here is derived from an EMBL/GenBank/DDBJ whole genome shotgun (WGS) entry which is preliminary data.</text>
</comment>
<accession>A0ABU6YZD6</accession>
<sequence>TASKAALPRLGVQHPRPAWRPPLSSSKPRISTQQSHAQAPNTPRPAWSSNSDRTVHQQTQRLGATAQCLGVGSSRQQQKLLSHTP</sequence>
<dbReference type="Proteomes" id="UP001341840">
    <property type="component" value="Unassembled WGS sequence"/>
</dbReference>
<dbReference type="EMBL" id="JASCZI010253883">
    <property type="protein sequence ID" value="MED6215599.1"/>
    <property type="molecule type" value="Genomic_DNA"/>
</dbReference>
<evidence type="ECO:0000313" key="3">
    <source>
        <dbReference type="Proteomes" id="UP001341840"/>
    </source>
</evidence>
<name>A0ABU6YZD6_9FABA</name>
<protein>
    <submittedName>
        <fullName evidence="2">Uncharacterized protein</fullName>
    </submittedName>
</protein>
<feature type="compositionally biased region" description="Polar residues" evidence="1">
    <location>
        <begin position="23"/>
        <end position="61"/>
    </location>
</feature>
<feature type="non-terminal residue" evidence="2">
    <location>
        <position position="85"/>
    </location>
</feature>